<feature type="compositionally biased region" description="Polar residues" evidence="1">
    <location>
        <begin position="134"/>
        <end position="162"/>
    </location>
</feature>
<comment type="caution">
    <text evidence="2">The sequence shown here is derived from an EMBL/GenBank/DDBJ whole genome shotgun (WGS) entry which is preliminary data.</text>
</comment>
<keyword evidence="2" id="KW-0176">Collagen</keyword>
<feature type="region of interest" description="Disordered" evidence="1">
    <location>
        <begin position="111"/>
        <end position="166"/>
    </location>
</feature>
<name>A0A2G8LGC8_STIJA</name>
<dbReference type="Proteomes" id="UP000230750">
    <property type="component" value="Unassembled WGS sequence"/>
</dbReference>
<dbReference type="EMBL" id="MRZV01000089">
    <property type="protein sequence ID" value="PIK59220.1"/>
    <property type="molecule type" value="Genomic_DNA"/>
</dbReference>
<dbReference type="Pfam" id="PF01391">
    <property type="entry name" value="Collagen"/>
    <property type="match status" value="1"/>
</dbReference>
<dbReference type="InterPro" id="IPR008160">
    <property type="entry name" value="Collagen"/>
</dbReference>
<gene>
    <name evidence="2" type="ORF">BSL78_03859</name>
</gene>
<dbReference type="OrthoDB" id="5983381at2759"/>
<dbReference type="AlphaFoldDB" id="A0A2G8LGC8"/>
<organism evidence="2 3">
    <name type="scientific">Stichopus japonicus</name>
    <name type="common">Sea cucumber</name>
    <dbReference type="NCBI Taxonomy" id="307972"/>
    <lineage>
        <taxon>Eukaryota</taxon>
        <taxon>Metazoa</taxon>
        <taxon>Echinodermata</taxon>
        <taxon>Eleutherozoa</taxon>
        <taxon>Echinozoa</taxon>
        <taxon>Holothuroidea</taxon>
        <taxon>Aspidochirotacea</taxon>
        <taxon>Aspidochirotida</taxon>
        <taxon>Stichopodidae</taxon>
        <taxon>Apostichopus</taxon>
    </lineage>
</organism>
<feature type="compositionally biased region" description="Gly residues" evidence="1">
    <location>
        <begin position="245"/>
        <end position="254"/>
    </location>
</feature>
<dbReference type="PANTHER" id="PTHR24637">
    <property type="entry name" value="COLLAGEN"/>
    <property type="match status" value="1"/>
</dbReference>
<protein>
    <submittedName>
        <fullName evidence="2">Putative short-chain collagen C4-like</fullName>
    </submittedName>
</protein>
<dbReference type="STRING" id="307972.A0A2G8LGC8"/>
<reference evidence="2 3" key="1">
    <citation type="journal article" date="2017" name="PLoS Biol.">
        <title>The sea cucumber genome provides insights into morphological evolution and visceral regeneration.</title>
        <authorList>
            <person name="Zhang X."/>
            <person name="Sun L."/>
            <person name="Yuan J."/>
            <person name="Sun Y."/>
            <person name="Gao Y."/>
            <person name="Zhang L."/>
            <person name="Li S."/>
            <person name="Dai H."/>
            <person name="Hamel J.F."/>
            <person name="Liu C."/>
            <person name="Yu Y."/>
            <person name="Liu S."/>
            <person name="Lin W."/>
            <person name="Guo K."/>
            <person name="Jin S."/>
            <person name="Xu P."/>
            <person name="Storey K.B."/>
            <person name="Huan P."/>
            <person name="Zhang T."/>
            <person name="Zhou Y."/>
            <person name="Zhang J."/>
            <person name="Lin C."/>
            <person name="Li X."/>
            <person name="Xing L."/>
            <person name="Huo D."/>
            <person name="Sun M."/>
            <person name="Wang L."/>
            <person name="Mercier A."/>
            <person name="Li F."/>
            <person name="Yang H."/>
            <person name="Xiang J."/>
        </authorList>
    </citation>
    <scope>NUCLEOTIDE SEQUENCE [LARGE SCALE GENOMIC DNA]</scope>
    <source>
        <strain evidence="2">Shaxun</strain>
        <tissue evidence="2">Muscle</tissue>
    </source>
</reference>
<sequence>MAKLYIFGKYLVCFYIFVHIFVAHAAVVSNIDQVGGQSVNTTIIDQLTKRLNIVIDDVIDEALKNEELGDGGSLESDLRRLKNDFRAMDKLHEEISTMIFSFLHLENEQTMTPRSLRDTGRRGDLGGVERIGNVGSTETPDVSSNTNSSVTDATTNRANDSSTGDDKIEIKTGSICYTDPCDQRRTVLIPGPPGQAGYPGERGDKGEAGLKGQAGEPGPLGLTGAPGIDGVRGESGAVGDSGEKGNQGGPGRPGRMGPRGIAGSTGSKGQKGEPGDGTDMISSRGTLYTRWGRNDCPSTSQLVYSGITSGAGMDQSGGGAGYLCLPVNPVFDHPSPGQQDQRGTIVSAEYGITMFRHSTVKTKATSLVPSA</sequence>
<feature type="region of interest" description="Disordered" evidence="1">
    <location>
        <begin position="188"/>
        <end position="283"/>
    </location>
</feature>
<evidence type="ECO:0000256" key="1">
    <source>
        <dbReference type="SAM" id="MobiDB-lite"/>
    </source>
</evidence>
<accession>A0A2G8LGC8</accession>
<feature type="compositionally biased region" description="Basic and acidic residues" evidence="1">
    <location>
        <begin position="115"/>
        <end position="124"/>
    </location>
</feature>
<dbReference type="GO" id="GO:0005581">
    <property type="term" value="C:collagen trimer"/>
    <property type="evidence" value="ECO:0007669"/>
    <property type="project" value="UniProtKB-KW"/>
</dbReference>
<proteinExistence type="predicted"/>
<keyword evidence="3" id="KW-1185">Reference proteome</keyword>
<evidence type="ECO:0000313" key="3">
    <source>
        <dbReference type="Proteomes" id="UP000230750"/>
    </source>
</evidence>
<evidence type="ECO:0000313" key="2">
    <source>
        <dbReference type="EMBL" id="PIK59220.1"/>
    </source>
</evidence>